<evidence type="ECO:0000313" key="3">
    <source>
        <dbReference type="Proteomes" id="UP000016935"/>
    </source>
</evidence>
<proteinExistence type="predicted"/>
<dbReference type="HOGENOM" id="CLU_2172649_0_0_1"/>
<reference evidence="2 3" key="1">
    <citation type="journal article" date="2012" name="PLoS Pathog.">
        <title>Diverse lifestyles and strategies of plant pathogenesis encoded in the genomes of eighteen Dothideomycetes fungi.</title>
        <authorList>
            <person name="Ohm R.A."/>
            <person name="Feau N."/>
            <person name="Henrissat B."/>
            <person name="Schoch C.L."/>
            <person name="Horwitz B.A."/>
            <person name="Barry K.W."/>
            <person name="Condon B.J."/>
            <person name="Copeland A.C."/>
            <person name="Dhillon B."/>
            <person name="Glaser F."/>
            <person name="Hesse C.N."/>
            <person name="Kosti I."/>
            <person name="LaButti K."/>
            <person name="Lindquist E.A."/>
            <person name="Lucas S."/>
            <person name="Salamov A.A."/>
            <person name="Bradshaw R.E."/>
            <person name="Ciuffetti L."/>
            <person name="Hamelin R.C."/>
            <person name="Kema G.H.J."/>
            <person name="Lawrence C."/>
            <person name="Scott J.A."/>
            <person name="Spatafora J.W."/>
            <person name="Turgeon B.G."/>
            <person name="de Wit P.J.G.M."/>
            <person name="Zhong S."/>
            <person name="Goodwin S.B."/>
            <person name="Grigoriev I.V."/>
        </authorList>
    </citation>
    <scope>NUCLEOTIDE SEQUENCE [LARGE SCALE GENOMIC DNA]</scope>
    <source>
        <strain evidence="3">28A</strain>
    </source>
</reference>
<reference evidence="2 3" key="2">
    <citation type="journal article" date="2013" name="PLoS Genet.">
        <title>Comparative genome structure, secondary metabolite, and effector coding capacity across Cochliobolus pathogens.</title>
        <authorList>
            <person name="Condon B.J."/>
            <person name="Leng Y."/>
            <person name="Wu D."/>
            <person name="Bushley K.E."/>
            <person name="Ohm R.A."/>
            <person name="Otillar R."/>
            <person name="Martin J."/>
            <person name="Schackwitz W."/>
            <person name="Grimwood J."/>
            <person name="MohdZainudin N."/>
            <person name="Xue C."/>
            <person name="Wang R."/>
            <person name="Manning V.A."/>
            <person name="Dhillon B."/>
            <person name="Tu Z.J."/>
            <person name="Steffenson B.J."/>
            <person name="Salamov A."/>
            <person name="Sun H."/>
            <person name="Lowry S."/>
            <person name="LaButti K."/>
            <person name="Han J."/>
            <person name="Copeland A."/>
            <person name="Lindquist E."/>
            <person name="Barry K."/>
            <person name="Schmutz J."/>
            <person name="Baker S.E."/>
            <person name="Ciuffetti L.M."/>
            <person name="Grigoriev I.V."/>
            <person name="Zhong S."/>
            <person name="Turgeon B.G."/>
        </authorList>
    </citation>
    <scope>NUCLEOTIDE SEQUENCE [LARGE SCALE GENOMIC DNA]</scope>
    <source>
        <strain evidence="3">28A</strain>
    </source>
</reference>
<accession>R0K5Z3</accession>
<feature type="region of interest" description="Disordered" evidence="1">
    <location>
        <begin position="91"/>
        <end position="110"/>
    </location>
</feature>
<evidence type="ECO:0000256" key="1">
    <source>
        <dbReference type="SAM" id="MobiDB-lite"/>
    </source>
</evidence>
<dbReference type="RefSeq" id="XP_008028065.1">
    <property type="nucleotide sequence ID" value="XM_008029874.1"/>
</dbReference>
<gene>
    <name evidence="2" type="ORF">SETTUDRAFT_32767</name>
</gene>
<dbReference type="Proteomes" id="UP000016935">
    <property type="component" value="Unassembled WGS sequence"/>
</dbReference>
<sequence length="110" mass="12190">MPCDTHGGPCDNHYVMKTHDFSFLCTPPTKHCPGRAYGQILHYSPDQDCIAHHVHAKPGSGPWSSNRMHIIPTTIYTYVATSGMETDHVSAARDGDYNQLRGGVEPRDPK</sequence>
<protein>
    <submittedName>
        <fullName evidence="2">Uncharacterized protein</fullName>
    </submittedName>
</protein>
<keyword evidence="3" id="KW-1185">Reference proteome</keyword>
<dbReference type="AlphaFoldDB" id="R0K5Z3"/>
<organism evidence="2 3">
    <name type="scientific">Exserohilum turcicum (strain 28A)</name>
    <name type="common">Northern leaf blight fungus</name>
    <name type="synonym">Setosphaeria turcica</name>
    <dbReference type="NCBI Taxonomy" id="671987"/>
    <lineage>
        <taxon>Eukaryota</taxon>
        <taxon>Fungi</taxon>
        <taxon>Dikarya</taxon>
        <taxon>Ascomycota</taxon>
        <taxon>Pezizomycotina</taxon>
        <taxon>Dothideomycetes</taxon>
        <taxon>Pleosporomycetidae</taxon>
        <taxon>Pleosporales</taxon>
        <taxon>Pleosporineae</taxon>
        <taxon>Pleosporaceae</taxon>
        <taxon>Exserohilum</taxon>
    </lineage>
</organism>
<dbReference type="GeneID" id="19403693"/>
<dbReference type="EMBL" id="KB908814">
    <property type="protein sequence ID" value="EOA83732.1"/>
    <property type="molecule type" value="Genomic_DNA"/>
</dbReference>
<evidence type="ECO:0000313" key="2">
    <source>
        <dbReference type="EMBL" id="EOA83732.1"/>
    </source>
</evidence>
<name>R0K5Z3_EXST2</name>